<dbReference type="AlphaFoldDB" id="A0A7S4DK94"/>
<organism evidence="5">
    <name type="scientific">Lotharella globosa</name>
    <dbReference type="NCBI Taxonomy" id="91324"/>
    <lineage>
        <taxon>Eukaryota</taxon>
        <taxon>Sar</taxon>
        <taxon>Rhizaria</taxon>
        <taxon>Cercozoa</taxon>
        <taxon>Chlorarachniophyceae</taxon>
        <taxon>Lotharella</taxon>
    </lineage>
</organism>
<accession>A0A7S4DK94</accession>
<keyword evidence="4" id="KW-0479">Metal-binding</keyword>
<dbReference type="Pfam" id="PF00025">
    <property type="entry name" value="Arf"/>
    <property type="match status" value="1"/>
</dbReference>
<evidence type="ECO:0000256" key="3">
    <source>
        <dbReference type="PIRSR" id="PIRSR606689-1"/>
    </source>
</evidence>
<feature type="binding site" evidence="3">
    <location>
        <begin position="179"/>
        <end position="186"/>
    </location>
    <ligand>
        <name>GTP</name>
        <dbReference type="ChEBI" id="CHEBI:37565"/>
    </ligand>
</feature>
<gene>
    <name evidence="5" type="ORF">LGLO00237_LOCUS6630</name>
</gene>
<dbReference type="InterPro" id="IPR027417">
    <property type="entry name" value="P-loop_NTPase"/>
</dbReference>
<proteinExistence type="predicted"/>
<keyword evidence="2 3" id="KW-0342">GTP-binding</keyword>
<feature type="binding site" evidence="4">
    <location>
        <position position="210"/>
    </location>
    <ligand>
        <name>Mg(2+)</name>
        <dbReference type="ChEBI" id="CHEBI:18420"/>
    </ligand>
</feature>
<keyword evidence="4" id="KW-0460">Magnesium</keyword>
<reference evidence="5" key="1">
    <citation type="submission" date="2021-01" db="EMBL/GenBank/DDBJ databases">
        <authorList>
            <person name="Corre E."/>
            <person name="Pelletier E."/>
            <person name="Niang G."/>
            <person name="Scheremetjew M."/>
            <person name="Finn R."/>
            <person name="Kale V."/>
            <person name="Holt S."/>
            <person name="Cochrane G."/>
            <person name="Meng A."/>
            <person name="Brown T."/>
            <person name="Cohen L."/>
        </authorList>
    </citation>
    <scope>NUCLEOTIDE SEQUENCE</scope>
    <source>
        <strain evidence="5">CCCM811</strain>
    </source>
</reference>
<dbReference type="GO" id="GO:0005525">
    <property type="term" value="F:GTP binding"/>
    <property type="evidence" value="ECO:0007669"/>
    <property type="project" value="UniProtKB-KW"/>
</dbReference>
<dbReference type="GO" id="GO:0046872">
    <property type="term" value="F:metal ion binding"/>
    <property type="evidence" value="ECO:0007669"/>
    <property type="project" value="UniProtKB-KW"/>
</dbReference>
<dbReference type="GO" id="GO:0003924">
    <property type="term" value="F:GTPase activity"/>
    <property type="evidence" value="ECO:0007669"/>
    <property type="project" value="InterPro"/>
</dbReference>
<sequence>MALATWAMETVQYFCDKMWNNAYKYLCCKCVCCENSFCCGKVHLVGCCCPSHRNSDRCNDWARFWVDCFYNKVPSKPRDLEKGEEDQQFFQKHKLQFEWKPDHGKQEYFWCCGFCNWKFTCLSWCGFEEIYFRWNSWKKRSIGHSFYACFSEPIINFGFLNIWCPWFRVSPMRTLLIAGLQGAGKTFLMRKLLVQCGDEKVKPEVEREGTKGYVDTVITFNLWQKYEVFDIGGRGVQTEFWRTYYGLMVKFDTIVYCIRADTYLRTNFSEDLINKERKEFHRILASPELRACQIICYMIFDETTNLTWKEKESRSLEILSALEVRNYTGADQGKTKFPQQKVKVVTNYPELLEDLGIDAVIHGNAILSAD</sequence>
<evidence type="ECO:0000256" key="4">
    <source>
        <dbReference type="PIRSR" id="PIRSR606689-2"/>
    </source>
</evidence>
<keyword evidence="1 3" id="KW-0547">Nucleotide-binding</keyword>
<evidence type="ECO:0000313" key="5">
    <source>
        <dbReference type="EMBL" id="CAE0654119.1"/>
    </source>
</evidence>
<dbReference type="EMBL" id="HBIV01008795">
    <property type="protein sequence ID" value="CAE0654119.1"/>
    <property type="molecule type" value="Transcribed_RNA"/>
</dbReference>
<dbReference type="Gene3D" id="3.40.50.300">
    <property type="entry name" value="P-loop containing nucleotide triphosphate hydrolases"/>
    <property type="match status" value="1"/>
</dbReference>
<dbReference type="SUPFAM" id="SSF52540">
    <property type="entry name" value="P-loop containing nucleoside triphosphate hydrolases"/>
    <property type="match status" value="1"/>
</dbReference>
<evidence type="ECO:0000256" key="1">
    <source>
        <dbReference type="ARBA" id="ARBA00022741"/>
    </source>
</evidence>
<feature type="binding site" evidence="3">
    <location>
        <position position="233"/>
    </location>
    <ligand>
        <name>GTP</name>
        <dbReference type="ChEBI" id="CHEBI:37565"/>
    </ligand>
</feature>
<evidence type="ECO:0000256" key="2">
    <source>
        <dbReference type="ARBA" id="ARBA00023134"/>
    </source>
</evidence>
<dbReference type="InterPro" id="IPR006689">
    <property type="entry name" value="Small_GTPase_ARF/SAR"/>
</dbReference>
<feature type="binding site" evidence="4">
    <location>
        <position position="186"/>
    </location>
    <ligand>
        <name>Mg(2+)</name>
        <dbReference type="ChEBI" id="CHEBI:18420"/>
    </ligand>
</feature>
<name>A0A7S4DK94_9EUKA</name>
<protein>
    <submittedName>
        <fullName evidence="5">Uncharacterized protein</fullName>
    </submittedName>
</protein>